<dbReference type="eggNOG" id="KOG2444">
    <property type="taxonomic scope" value="Eukaryota"/>
</dbReference>
<feature type="region of interest" description="Disordered" evidence="6">
    <location>
        <begin position="357"/>
        <end position="431"/>
    </location>
</feature>
<dbReference type="Proteomes" id="UP000018144">
    <property type="component" value="Unassembled WGS sequence"/>
</dbReference>
<dbReference type="InterPro" id="IPR036322">
    <property type="entry name" value="WD40_repeat_dom_sf"/>
</dbReference>
<evidence type="ECO:0000313" key="8">
    <source>
        <dbReference type="Proteomes" id="UP000018144"/>
    </source>
</evidence>
<dbReference type="STRING" id="1076935.U4LCB1"/>
<dbReference type="InterPro" id="IPR050505">
    <property type="entry name" value="WDR55/POC1"/>
</dbReference>
<dbReference type="SMART" id="SM00320">
    <property type="entry name" value="WD40"/>
    <property type="match status" value="4"/>
</dbReference>
<evidence type="ECO:0000256" key="3">
    <source>
        <dbReference type="ARBA" id="ARBA00022737"/>
    </source>
</evidence>
<proteinExistence type="inferred from homology"/>
<reference evidence="7 8" key="1">
    <citation type="journal article" date="2013" name="PLoS Genet.">
        <title>The genome and development-dependent transcriptomes of Pyronema confluens: a window into fungal evolution.</title>
        <authorList>
            <person name="Traeger S."/>
            <person name="Altegoer F."/>
            <person name="Freitag M."/>
            <person name="Gabaldon T."/>
            <person name="Kempken F."/>
            <person name="Kumar A."/>
            <person name="Marcet-Houben M."/>
            <person name="Poggeler S."/>
            <person name="Stajich J.E."/>
            <person name="Nowrousian M."/>
        </authorList>
    </citation>
    <scope>NUCLEOTIDE SEQUENCE [LARGE SCALE GENOMIC DNA]</scope>
    <source>
        <strain evidence="8">CBS 100304</strain>
        <tissue evidence="7">Vegetative mycelium</tissue>
    </source>
</reference>
<keyword evidence="2" id="KW-0853">WD repeat</keyword>
<keyword evidence="8" id="KW-1185">Reference proteome</keyword>
<gene>
    <name evidence="7" type="ORF">PCON_07546</name>
</gene>
<evidence type="ECO:0000256" key="4">
    <source>
        <dbReference type="ARBA" id="ARBA00039238"/>
    </source>
</evidence>
<dbReference type="SUPFAM" id="SSF50978">
    <property type="entry name" value="WD40 repeat-like"/>
    <property type="match status" value="1"/>
</dbReference>
<feature type="compositionally biased region" description="Acidic residues" evidence="6">
    <location>
        <begin position="50"/>
        <end position="62"/>
    </location>
</feature>
<feature type="region of interest" description="Disordered" evidence="6">
    <location>
        <begin position="43"/>
        <end position="70"/>
    </location>
</feature>
<evidence type="ECO:0000256" key="2">
    <source>
        <dbReference type="ARBA" id="ARBA00022574"/>
    </source>
</evidence>
<evidence type="ECO:0000256" key="5">
    <source>
        <dbReference type="ARBA" id="ARBA00039514"/>
    </source>
</evidence>
<comment type="similarity">
    <text evidence="1">Belongs to the WD repeat WDR55 family.</text>
</comment>
<organism evidence="7 8">
    <name type="scientific">Pyronema omphalodes (strain CBS 100304)</name>
    <name type="common">Pyronema confluens</name>
    <dbReference type="NCBI Taxonomy" id="1076935"/>
    <lineage>
        <taxon>Eukaryota</taxon>
        <taxon>Fungi</taxon>
        <taxon>Dikarya</taxon>
        <taxon>Ascomycota</taxon>
        <taxon>Pezizomycotina</taxon>
        <taxon>Pezizomycetes</taxon>
        <taxon>Pezizales</taxon>
        <taxon>Pyronemataceae</taxon>
        <taxon>Pyronema</taxon>
    </lineage>
</organism>
<feature type="compositionally biased region" description="Basic residues" evidence="6">
    <location>
        <begin position="401"/>
        <end position="416"/>
    </location>
</feature>
<feature type="compositionally biased region" description="Acidic residues" evidence="6">
    <location>
        <begin position="360"/>
        <end position="369"/>
    </location>
</feature>
<feature type="compositionally biased region" description="Acidic residues" evidence="6">
    <location>
        <begin position="380"/>
        <end position="397"/>
    </location>
</feature>
<dbReference type="AlphaFoldDB" id="U4LCB1"/>
<name>U4LCB1_PYROM</name>
<evidence type="ECO:0000313" key="7">
    <source>
        <dbReference type="EMBL" id="CCX07957.1"/>
    </source>
</evidence>
<dbReference type="EMBL" id="HF935383">
    <property type="protein sequence ID" value="CCX07957.1"/>
    <property type="molecule type" value="Genomic_DNA"/>
</dbReference>
<accession>U4LCB1</accession>
<dbReference type="InterPro" id="IPR015943">
    <property type="entry name" value="WD40/YVTN_repeat-like_dom_sf"/>
</dbReference>
<dbReference type="OrthoDB" id="2288928at2759"/>
<protein>
    <recommendedName>
        <fullName evidence="4">WD repeat-containing protein JIP5</fullName>
    </recommendedName>
    <alternativeName>
        <fullName evidence="5">WD repeat-containing protein jip5</fullName>
    </alternativeName>
</protein>
<keyword evidence="3" id="KW-0677">Repeat</keyword>
<dbReference type="Gene3D" id="2.130.10.10">
    <property type="entry name" value="YVTN repeat-like/Quinoprotein amine dehydrogenase"/>
    <property type="match status" value="2"/>
</dbReference>
<evidence type="ECO:0000256" key="6">
    <source>
        <dbReference type="SAM" id="MobiDB-lite"/>
    </source>
</evidence>
<dbReference type="PANTHER" id="PTHR44019:SF20">
    <property type="entry name" value="WD REPEAT-CONTAINING PROTEIN 55"/>
    <property type="match status" value="1"/>
</dbReference>
<dbReference type="InterPro" id="IPR001680">
    <property type="entry name" value="WD40_rpt"/>
</dbReference>
<dbReference type="OMA" id="QAIHPTE"/>
<dbReference type="PANTHER" id="PTHR44019">
    <property type="entry name" value="WD REPEAT-CONTAINING PROTEIN 55"/>
    <property type="match status" value="1"/>
</dbReference>
<sequence>MAAQYEARSVNLTADLFTLAVHPTRPLFAAGLSSGHVYSYTWPTSSSSSADEDPNDSDDDETPAAAPTETDYTIAWKTHRHKNGGCRSAVYSHDGLSLYTAGKDGILKAASSETGRVVSKSILPKDDAASILLPLSAQHLLLGTDEGNIHLFDLRTPTTLPAKANASWLNVHDDHISSLLALPATAASTTGFSRTYISTGDTTLSSFDVRKPGKALARSEPQEDEILCSSFTAHAPSRNTGGSEKVMTGTSSGVVTTWNKGFWEDHQERIPLSRKTGDSIDSIITLTEDFEISGAGYGTFFAAGSGDGKVRIVKMGGNKVGDLLEGLEEGVSALAVDCDGRIVSGGGLVVKIWSEKEAQEVEEEEEEEEKEGKKRKGGDSDDDSDDDSDVEGESSDDEKEKKKRKKRKRTGGKGKAKSAGVKNVHSFAGLD</sequence>
<evidence type="ECO:0000256" key="1">
    <source>
        <dbReference type="ARBA" id="ARBA00007625"/>
    </source>
</evidence>